<accession>A0A5S6QH09</accession>
<name>A0A5S6QH09_TRIMR</name>
<dbReference type="WBParaSite" id="TMUE_2000006696.1">
    <property type="protein sequence ID" value="TMUE_2000006696.1"/>
    <property type="gene ID" value="WBGene00295065"/>
</dbReference>
<feature type="domain" description="SAM" evidence="4">
    <location>
        <begin position="220"/>
        <end position="275"/>
    </location>
</feature>
<dbReference type="SUPFAM" id="SSF47769">
    <property type="entry name" value="SAM/Pointed domain"/>
    <property type="match status" value="2"/>
</dbReference>
<reference evidence="6" key="1">
    <citation type="submission" date="2019-12" db="UniProtKB">
        <authorList>
            <consortium name="WormBaseParasite"/>
        </authorList>
    </citation>
    <scope>IDENTIFICATION</scope>
</reference>
<dbReference type="Proteomes" id="UP000046395">
    <property type="component" value="Unassembled WGS sequence"/>
</dbReference>
<evidence type="ECO:0000256" key="3">
    <source>
        <dbReference type="SAM" id="MobiDB-lite"/>
    </source>
</evidence>
<evidence type="ECO:0000313" key="6">
    <source>
        <dbReference type="WBParaSite" id="TMUE_2000006696.1"/>
    </source>
</evidence>
<feature type="compositionally biased region" description="Low complexity" evidence="3">
    <location>
        <begin position="617"/>
        <end position="637"/>
    </location>
</feature>
<evidence type="ECO:0000313" key="5">
    <source>
        <dbReference type="Proteomes" id="UP000046395"/>
    </source>
</evidence>
<proteinExistence type="predicted"/>
<dbReference type="SMART" id="SM00454">
    <property type="entry name" value="SAM"/>
    <property type="match status" value="2"/>
</dbReference>
<dbReference type="PANTHER" id="PTHR24174">
    <property type="entry name" value="ANKYRIN REPEAT AND STERILE ALPHA MOTIF DOMAIN-CONTAINING PROTEIN 1"/>
    <property type="match status" value="1"/>
</dbReference>
<dbReference type="PANTHER" id="PTHR24174:SF16">
    <property type="entry name" value="CASKIN-2"/>
    <property type="match status" value="1"/>
</dbReference>
<feature type="compositionally biased region" description="Polar residues" evidence="3">
    <location>
        <begin position="505"/>
        <end position="518"/>
    </location>
</feature>
<dbReference type="InterPro" id="IPR001660">
    <property type="entry name" value="SAM"/>
</dbReference>
<sequence>MWYSIRAHSQPILLSVIACRPRSGMSLITVVSIGYSRLSSRECGVVQLLSGRARFVNQYLFARYRIIARDGGCLKYFFPTGSIQVLLLTTTTPAASIALLERQPIRRAQRVDTVAAPASERPMLRYSASMLKRNSTGNDYGRLPPSSPAVSVSCASGKKSQSVVQLRGSGGWFALDEDGPSHSSLSSLGRSSESVSRRFSVDVGEMLKNNCSDEDILLAWLDSIGFKQYAANFIDSGYNVQTVCRMTPEDLTAIGITIPDHRMKITAHLKRFTVPDTWPSYRPGLVRTWLYDIGLGEYAGMFESQGYRTVDDLKQLTWEDLEDIGVKKLGHLKRLVLASKKLEQTHREQASSCSSSPRATAEIRPYANMSFVQTPPIRPTVTEGSGNLITFQSSPRKKVSQRKLPIGNTRMLSSFSDTYNGPDMVCNSPCSPFPRRTMAVVHPVPNEQLVNKSSSMRLTPVDCRLNIREMSKSQELASVSQQCTCKPTEDGPLSARYAGEKRRTQSTSGQPTATSPFRLSTHWDCTPESQFPVADELPPPPTLLCEASIQALRNVWRNPPTQAKVATDDCGQQATYRMANGTGLNRQNVMSRSVGSVSETTPASNSFNNQTNGTACSSRSSSGKQSGSLLVGSAALQQQQQRASGRIRSAEGLDDIENMLQNLSDQLDALLVHPAA</sequence>
<dbReference type="InterPro" id="IPR013761">
    <property type="entry name" value="SAM/pointed_sf"/>
</dbReference>
<keyword evidence="5" id="KW-1185">Reference proteome</keyword>
<dbReference type="AlphaFoldDB" id="A0A5S6QH09"/>
<keyword evidence="2" id="KW-0040">ANK repeat</keyword>
<feature type="region of interest" description="Disordered" evidence="3">
    <location>
        <begin position="484"/>
        <end position="519"/>
    </location>
</feature>
<feature type="domain" description="SAM" evidence="4">
    <location>
        <begin position="281"/>
        <end position="345"/>
    </location>
</feature>
<keyword evidence="1" id="KW-0677">Repeat</keyword>
<feature type="region of interest" description="Disordered" evidence="3">
    <location>
        <begin position="590"/>
        <end position="637"/>
    </location>
</feature>
<dbReference type="PROSITE" id="PS50105">
    <property type="entry name" value="SAM_DOMAIN"/>
    <property type="match status" value="2"/>
</dbReference>
<organism evidence="5 6">
    <name type="scientific">Trichuris muris</name>
    <name type="common">Mouse whipworm</name>
    <dbReference type="NCBI Taxonomy" id="70415"/>
    <lineage>
        <taxon>Eukaryota</taxon>
        <taxon>Metazoa</taxon>
        <taxon>Ecdysozoa</taxon>
        <taxon>Nematoda</taxon>
        <taxon>Enoplea</taxon>
        <taxon>Dorylaimia</taxon>
        <taxon>Trichinellida</taxon>
        <taxon>Trichuridae</taxon>
        <taxon>Trichuris</taxon>
    </lineage>
</organism>
<evidence type="ECO:0000256" key="2">
    <source>
        <dbReference type="ARBA" id="ARBA00023043"/>
    </source>
</evidence>
<evidence type="ECO:0000259" key="4">
    <source>
        <dbReference type="PROSITE" id="PS50105"/>
    </source>
</evidence>
<dbReference type="STRING" id="70415.A0A5S6QH09"/>
<dbReference type="PROSITE" id="PS51257">
    <property type="entry name" value="PROKAR_LIPOPROTEIN"/>
    <property type="match status" value="1"/>
</dbReference>
<feature type="compositionally biased region" description="Polar residues" evidence="3">
    <location>
        <begin position="590"/>
        <end position="616"/>
    </location>
</feature>
<dbReference type="Gene3D" id="1.10.150.50">
    <property type="entry name" value="Transcription Factor, Ets-1"/>
    <property type="match status" value="2"/>
</dbReference>
<evidence type="ECO:0000256" key="1">
    <source>
        <dbReference type="ARBA" id="ARBA00022737"/>
    </source>
</evidence>
<dbReference type="Pfam" id="PF00536">
    <property type="entry name" value="SAM_1"/>
    <property type="match status" value="2"/>
</dbReference>
<protein>
    <submittedName>
        <fullName evidence="6">SAM domain-containing protein</fullName>
    </submittedName>
</protein>
<dbReference type="InterPro" id="IPR033635">
    <property type="entry name" value="ANKS1/Caskin"/>
</dbReference>